<dbReference type="PANTHER" id="PTHR47926:SF500">
    <property type="entry name" value="REPEAT-CONTAINING PROTEIN, PUTATIVE-RELATED"/>
    <property type="match status" value="1"/>
</dbReference>
<sequence>MKAWNSLRKCPLNRMLLYPELAEYAAGYLFELESTYSGNYILLANIYSTTRRWGDAARIRILMKDRGVTKPPSCNWIEVKRSVHNFIVGDTSHSLVDEISAKMSSLYSKIKEIGYVPDTKYVLQNLEEDEKEDSLYGHSEKMAIAFGLISTPNGTPLRIIKNLREELFFAQFRGLPASSEKRAVQIRVLAKIKFYQSLKGSDSV</sequence>
<reference evidence="2 3" key="1">
    <citation type="submission" date="2020-10" db="EMBL/GenBank/DDBJ databases">
        <title>The Coptis chinensis genome and diversification of protoberbering-type alkaloids.</title>
        <authorList>
            <person name="Wang B."/>
            <person name="Shu S."/>
            <person name="Song C."/>
            <person name="Liu Y."/>
        </authorList>
    </citation>
    <scope>NUCLEOTIDE SEQUENCE [LARGE SCALE GENOMIC DNA]</scope>
    <source>
        <strain evidence="2">HL-2020</strain>
        <tissue evidence="2">Leaf</tissue>
    </source>
</reference>
<dbReference type="AlphaFoldDB" id="A0A835H600"/>
<evidence type="ECO:0000313" key="3">
    <source>
        <dbReference type="Proteomes" id="UP000631114"/>
    </source>
</evidence>
<dbReference type="Pfam" id="PF20431">
    <property type="entry name" value="E_motif"/>
    <property type="match status" value="1"/>
</dbReference>
<proteinExistence type="predicted"/>
<organism evidence="2 3">
    <name type="scientific">Coptis chinensis</name>
    <dbReference type="NCBI Taxonomy" id="261450"/>
    <lineage>
        <taxon>Eukaryota</taxon>
        <taxon>Viridiplantae</taxon>
        <taxon>Streptophyta</taxon>
        <taxon>Embryophyta</taxon>
        <taxon>Tracheophyta</taxon>
        <taxon>Spermatophyta</taxon>
        <taxon>Magnoliopsida</taxon>
        <taxon>Ranunculales</taxon>
        <taxon>Ranunculaceae</taxon>
        <taxon>Coptidoideae</taxon>
        <taxon>Coptis</taxon>
    </lineage>
</organism>
<dbReference type="InterPro" id="IPR046848">
    <property type="entry name" value="E_motif"/>
</dbReference>
<dbReference type="GO" id="GO:0009451">
    <property type="term" value="P:RNA modification"/>
    <property type="evidence" value="ECO:0007669"/>
    <property type="project" value="InterPro"/>
</dbReference>
<dbReference type="Pfam" id="PF14432">
    <property type="entry name" value="DYW_deaminase"/>
    <property type="match status" value="1"/>
</dbReference>
<dbReference type="InterPro" id="IPR046960">
    <property type="entry name" value="PPR_At4g14850-like_plant"/>
</dbReference>
<comment type="caution">
    <text evidence="2">The sequence shown here is derived from an EMBL/GenBank/DDBJ whole genome shotgun (WGS) entry which is preliminary data.</text>
</comment>
<dbReference type="EMBL" id="JADFTS010000008">
    <property type="protein sequence ID" value="KAF9592233.1"/>
    <property type="molecule type" value="Genomic_DNA"/>
</dbReference>
<keyword evidence="3" id="KW-1185">Reference proteome</keyword>
<feature type="domain" description="DYW" evidence="1">
    <location>
        <begin position="114"/>
        <end position="164"/>
    </location>
</feature>
<dbReference type="PANTHER" id="PTHR47926">
    <property type="entry name" value="PENTATRICOPEPTIDE REPEAT-CONTAINING PROTEIN"/>
    <property type="match status" value="1"/>
</dbReference>
<evidence type="ECO:0000259" key="1">
    <source>
        <dbReference type="Pfam" id="PF14432"/>
    </source>
</evidence>
<protein>
    <recommendedName>
        <fullName evidence="1">DYW domain-containing protein</fullName>
    </recommendedName>
</protein>
<dbReference type="GO" id="GO:0003723">
    <property type="term" value="F:RNA binding"/>
    <property type="evidence" value="ECO:0007669"/>
    <property type="project" value="InterPro"/>
</dbReference>
<gene>
    <name evidence="2" type="ORF">IFM89_012809</name>
</gene>
<dbReference type="GO" id="GO:0008270">
    <property type="term" value="F:zinc ion binding"/>
    <property type="evidence" value="ECO:0007669"/>
    <property type="project" value="InterPro"/>
</dbReference>
<name>A0A835H600_9MAGN</name>
<dbReference type="Proteomes" id="UP000631114">
    <property type="component" value="Unassembled WGS sequence"/>
</dbReference>
<dbReference type="InterPro" id="IPR032867">
    <property type="entry name" value="DYW_dom"/>
</dbReference>
<dbReference type="OrthoDB" id="185373at2759"/>
<accession>A0A835H600</accession>
<evidence type="ECO:0000313" key="2">
    <source>
        <dbReference type="EMBL" id="KAF9592233.1"/>
    </source>
</evidence>